<accession>A0ABN3N991</accession>
<reference evidence="1 2" key="1">
    <citation type="journal article" date="2019" name="Int. J. Syst. Evol. Microbiol.">
        <title>The Global Catalogue of Microorganisms (GCM) 10K type strain sequencing project: providing services to taxonomists for standard genome sequencing and annotation.</title>
        <authorList>
            <consortium name="The Broad Institute Genomics Platform"/>
            <consortium name="The Broad Institute Genome Sequencing Center for Infectious Disease"/>
            <person name="Wu L."/>
            <person name="Ma J."/>
        </authorList>
    </citation>
    <scope>NUCLEOTIDE SEQUENCE [LARGE SCALE GENOMIC DNA]</scope>
    <source>
        <strain evidence="1 2">JCM 3367</strain>
    </source>
</reference>
<evidence type="ECO:0000313" key="1">
    <source>
        <dbReference type="EMBL" id="GAA2517031.1"/>
    </source>
</evidence>
<sequence length="181" mass="19148">MWPHPAAVARALAAATRPASLYLACRPSPQLTRYICDPHGTVLLLARDDSPAAHALRPTPGEDDVAAVLEIVDDPDQPDLPSLGRVWLSGWVAPLSGVGARAAALDFAAVHPLSDLLDVGRGVTLYRLELAEVRLERGDRSVDIVPEDFAAAAPACPGQLARLRARIAPDSAPPTPTPRLI</sequence>
<dbReference type="SUPFAM" id="SSF50475">
    <property type="entry name" value="FMN-binding split barrel"/>
    <property type="match status" value="1"/>
</dbReference>
<dbReference type="Proteomes" id="UP001499978">
    <property type="component" value="Unassembled WGS sequence"/>
</dbReference>
<dbReference type="InterPro" id="IPR012349">
    <property type="entry name" value="Split_barrel_FMN-bd"/>
</dbReference>
<dbReference type="Gene3D" id="2.30.110.10">
    <property type="entry name" value="Electron Transport, Fmn-binding Protein, Chain A"/>
    <property type="match status" value="1"/>
</dbReference>
<gene>
    <name evidence="1" type="ORF">GCM10010201_12250</name>
</gene>
<proteinExistence type="predicted"/>
<organism evidence="1 2">
    <name type="scientific">Pilimelia columellifera subsp. columellifera</name>
    <dbReference type="NCBI Taxonomy" id="706583"/>
    <lineage>
        <taxon>Bacteria</taxon>
        <taxon>Bacillati</taxon>
        <taxon>Actinomycetota</taxon>
        <taxon>Actinomycetes</taxon>
        <taxon>Micromonosporales</taxon>
        <taxon>Micromonosporaceae</taxon>
        <taxon>Pilimelia</taxon>
    </lineage>
</organism>
<dbReference type="RefSeq" id="WP_344169583.1">
    <property type="nucleotide sequence ID" value="NZ_BAAARY010000004.1"/>
</dbReference>
<dbReference type="EMBL" id="BAAARY010000004">
    <property type="protein sequence ID" value="GAA2517031.1"/>
    <property type="molecule type" value="Genomic_DNA"/>
</dbReference>
<comment type="caution">
    <text evidence="1">The sequence shown here is derived from an EMBL/GenBank/DDBJ whole genome shotgun (WGS) entry which is preliminary data.</text>
</comment>
<name>A0ABN3N991_9ACTN</name>
<evidence type="ECO:0000313" key="2">
    <source>
        <dbReference type="Proteomes" id="UP001499978"/>
    </source>
</evidence>
<keyword evidence="2" id="KW-1185">Reference proteome</keyword>
<protein>
    <submittedName>
        <fullName evidence="1">Uncharacterized protein</fullName>
    </submittedName>
</protein>